<name>A0ACA9P7F4_9GLOM</name>
<keyword evidence="2" id="KW-1185">Reference proteome</keyword>
<accession>A0ACA9P7F4</accession>
<dbReference type="Proteomes" id="UP000789525">
    <property type="component" value="Unassembled WGS sequence"/>
</dbReference>
<organism evidence="1 2">
    <name type="scientific">Acaulospora colombiana</name>
    <dbReference type="NCBI Taxonomy" id="27376"/>
    <lineage>
        <taxon>Eukaryota</taxon>
        <taxon>Fungi</taxon>
        <taxon>Fungi incertae sedis</taxon>
        <taxon>Mucoromycota</taxon>
        <taxon>Glomeromycotina</taxon>
        <taxon>Glomeromycetes</taxon>
        <taxon>Diversisporales</taxon>
        <taxon>Acaulosporaceae</taxon>
        <taxon>Acaulospora</taxon>
    </lineage>
</organism>
<comment type="caution">
    <text evidence="1">The sequence shown here is derived from an EMBL/GenBank/DDBJ whole genome shotgun (WGS) entry which is preliminary data.</text>
</comment>
<evidence type="ECO:0000313" key="2">
    <source>
        <dbReference type="Proteomes" id="UP000789525"/>
    </source>
</evidence>
<proteinExistence type="predicted"/>
<sequence length="90" mass="9969">WTFMGNQVLTSSKVGCSADSIDLASTITKPLCRTTNSWLRAKYEYRNVSSSTTERGVFDYGSGFEHPSLGVFGYEIYCNADPANPKQLQC</sequence>
<dbReference type="EMBL" id="CAJVPT010030174">
    <property type="protein sequence ID" value="CAG8693531.1"/>
    <property type="molecule type" value="Genomic_DNA"/>
</dbReference>
<feature type="non-terminal residue" evidence="1">
    <location>
        <position position="1"/>
    </location>
</feature>
<gene>
    <name evidence="1" type="ORF">ACOLOM_LOCUS9936</name>
</gene>
<protein>
    <submittedName>
        <fullName evidence="1">5977_t:CDS:1</fullName>
    </submittedName>
</protein>
<reference evidence="1" key="1">
    <citation type="submission" date="2021-06" db="EMBL/GenBank/DDBJ databases">
        <authorList>
            <person name="Kallberg Y."/>
            <person name="Tangrot J."/>
            <person name="Rosling A."/>
        </authorList>
    </citation>
    <scope>NUCLEOTIDE SEQUENCE</scope>
    <source>
        <strain evidence="1">CL356</strain>
    </source>
</reference>
<evidence type="ECO:0000313" key="1">
    <source>
        <dbReference type="EMBL" id="CAG8693531.1"/>
    </source>
</evidence>